<keyword evidence="21" id="KW-1185">Reference proteome</keyword>
<evidence type="ECO:0000313" key="20">
    <source>
        <dbReference type="Proteomes" id="UP000197138"/>
    </source>
</evidence>
<evidence type="ECO:0000256" key="7">
    <source>
        <dbReference type="ARBA" id="ARBA00022723"/>
    </source>
</evidence>
<evidence type="ECO:0000256" key="12">
    <source>
        <dbReference type="ARBA" id="ARBA00023136"/>
    </source>
</evidence>
<feature type="region of interest" description="Disordered" evidence="15">
    <location>
        <begin position="288"/>
        <end position="322"/>
    </location>
</feature>
<reference evidence="19 21" key="3">
    <citation type="submission" date="2017-11" db="EMBL/GenBank/DDBJ databases">
        <title>De-novo sequencing of pomegranate (Punica granatum L.) genome.</title>
        <authorList>
            <person name="Akparov Z."/>
            <person name="Amiraslanov A."/>
            <person name="Hajiyeva S."/>
            <person name="Abbasov M."/>
            <person name="Kaur K."/>
            <person name="Hamwieh A."/>
            <person name="Solovyev V."/>
            <person name="Salamov A."/>
            <person name="Braich B."/>
            <person name="Kosarev P."/>
            <person name="Mahmoud A."/>
            <person name="Hajiyev E."/>
            <person name="Babayeva S."/>
            <person name="Izzatullayeva V."/>
            <person name="Mammadov A."/>
            <person name="Mammadov A."/>
            <person name="Sharifova S."/>
            <person name="Ojaghi J."/>
            <person name="Eynullazada K."/>
            <person name="Bayramov B."/>
            <person name="Abdulazimova A."/>
            <person name="Shahmuradov I."/>
        </authorList>
    </citation>
    <scope>NUCLEOTIDE SEQUENCE [LARGE SCALE GENOMIC DNA]</scope>
    <source>
        <strain evidence="19">AG2017</strain>
        <strain evidence="21">cv. AG2017</strain>
        <tissue evidence="19">Leaf</tissue>
    </source>
</reference>
<keyword evidence="8 14" id="KW-0863">Zinc-finger</keyword>
<dbReference type="PROSITE" id="PS50089">
    <property type="entry name" value="ZF_RING_2"/>
    <property type="match status" value="1"/>
</dbReference>
<dbReference type="GO" id="GO:0061630">
    <property type="term" value="F:ubiquitin protein ligase activity"/>
    <property type="evidence" value="ECO:0007669"/>
    <property type="project" value="UniProtKB-EC"/>
</dbReference>
<dbReference type="EMBL" id="MTKT01002214">
    <property type="protein sequence ID" value="OWM80978.1"/>
    <property type="molecule type" value="Genomic_DNA"/>
</dbReference>
<evidence type="ECO:0000256" key="6">
    <source>
        <dbReference type="ARBA" id="ARBA00022692"/>
    </source>
</evidence>
<evidence type="ECO:0000313" key="18">
    <source>
        <dbReference type="EMBL" id="OWM80978.1"/>
    </source>
</evidence>
<feature type="domain" description="RING-type" evidence="17">
    <location>
        <begin position="151"/>
        <end position="193"/>
    </location>
</feature>
<keyword evidence="5" id="KW-0808">Transferase</keyword>
<evidence type="ECO:0000256" key="9">
    <source>
        <dbReference type="ARBA" id="ARBA00022786"/>
    </source>
</evidence>
<dbReference type="OrthoDB" id="9984778at2759"/>
<evidence type="ECO:0000256" key="4">
    <source>
        <dbReference type="ARBA" id="ARBA00012483"/>
    </source>
</evidence>
<evidence type="ECO:0000259" key="17">
    <source>
        <dbReference type="PROSITE" id="PS50089"/>
    </source>
</evidence>
<dbReference type="Pfam" id="PF13639">
    <property type="entry name" value="zf-RING_2"/>
    <property type="match status" value="1"/>
</dbReference>
<dbReference type="CDD" id="cd16461">
    <property type="entry name" value="RING-H2_EL5-like"/>
    <property type="match status" value="1"/>
</dbReference>
<keyword evidence="7" id="KW-0479">Metal-binding</keyword>
<dbReference type="EMBL" id="PGOL01002702">
    <property type="protein sequence ID" value="PKI45585.1"/>
    <property type="molecule type" value="Genomic_DNA"/>
</dbReference>
<keyword evidence="10" id="KW-0862">Zinc</keyword>
<keyword evidence="6 16" id="KW-0812">Transmembrane</keyword>
<protein>
    <recommendedName>
        <fullName evidence="4">RING-type E3 ubiquitin transferase</fullName>
        <ecNumber evidence="4">2.3.2.27</ecNumber>
    </recommendedName>
</protein>
<dbReference type="PANTHER" id="PTHR46913:SF19">
    <property type="entry name" value="RING-TYPE E3 UBIQUITIN TRANSFERASE"/>
    <property type="match status" value="1"/>
</dbReference>
<dbReference type="InterPro" id="IPR001841">
    <property type="entry name" value="Znf_RING"/>
</dbReference>
<dbReference type="FunFam" id="3.30.40.10:FF:000233">
    <property type="entry name" value="RING-H2 finger protein ATL54"/>
    <property type="match status" value="1"/>
</dbReference>
<organism evidence="18 20">
    <name type="scientific">Punica granatum</name>
    <name type="common">Pomegranate</name>
    <dbReference type="NCBI Taxonomy" id="22663"/>
    <lineage>
        <taxon>Eukaryota</taxon>
        <taxon>Viridiplantae</taxon>
        <taxon>Streptophyta</taxon>
        <taxon>Embryophyta</taxon>
        <taxon>Tracheophyta</taxon>
        <taxon>Spermatophyta</taxon>
        <taxon>Magnoliopsida</taxon>
        <taxon>eudicotyledons</taxon>
        <taxon>Gunneridae</taxon>
        <taxon>Pentapetalae</taxon>
        <taxon>rosids</taxon>
        <taxon>malvids</taxon>
        <taxon>Myrtales</taxon>
        <taxon>Lythraceae</taxon>
        <taxon>Punica</taxon>
    </lineage>
</organism>
<keyword evidence="9" id="KW-0833">Ubl conjugation pathway</keyword>
<evidence type="ECO:0000256" key="8">
    <source>
        <dbReference type="ARBA" id="ARBA00022771"/>
    </source>
</evidence>
<dbReference type="STRING" id="22663.A0A218X851"/>
<keyword evidence="12 16" id="KW-0472">Membrane</keyword>
<reference evidence="20" key="1">
    <citation type="journal article" date="2017" name="Plant J.">
        <title>The pomegranate (Punica granatum L.) genome and the genomics of punicalagin biosynthesis.</title>
        <authorList>
            <person name="Qin G."/>
            <person name="Xu C."/>
            <person name="Ming R."/>
            <person name="Tang H."/>
            <person name="Guyot R."/>
            <person name="Kramer E.M."/>
            <person name="Hu Y."/>
            <person name="Yi X."/>
            <person name="Qi Y."/>
            <person name="Xu X."/>
            <person name="Gao Z."/>
            <person name="Pan H."/>
            <person name="Jian J."/>
            <person name="Tian Y."/>
            <person name="Yue Z."/>
            <person name="Xu Y."/>
        </authorList>
    </citation>
    <scope>NUCLEOTIDE SEQUENCE [LARGE SCALE GENOMIC DNA]</scope>
    <source>
        <strain evidence="20">cv. Dabenzi</strain>
    </source>
</reference>
<evidence type="ECO:0000256" key="14">
    <source>
        <dbReference type="PROSITE-ProRule" id="PRU00175"/>
    </source>
</evidence>
<name>A0A218X851_PUNGR</name>
<evidence type="ECO:0000313" key="21">
    <source>
        <dbReference type="Proteomes" id="UP000233551"/>
    </source>
</evidence>
<evidence type="ECO:0000256" key="10">
    <source>
        <dbReference type="ARBA" id="ARBA00022833"/>
    </source>
</evidence>
<dbReference type="UniPathway" id="UPA00143"/>
<dbReference type="GeneID" id="116204952"/>
<evidence type="ECO:0000256" key="3">
    <source>
        <dbReference type="ARBA" id="ARBA00004906"/>
    </source>
</evidence>
<accession>A0A218X851</accession>
<feature type="transmembrane region" description="Helical" evidence="16">
    <location>
        <begin position="59"/>
        <end position="83"/>
    </location>
</feature>
<comment type="similarity">
    <text evidence="13">Belongs to the RING-type zinc finger family. ATL subfamily.</text>
</comment>
<dbReference type="SUPFAM" id="SSF57850">
    <property type="entry name" value="RING/U-box"/>
    <property type="match status" value="1"/>
</dbReference>
<evidence type="ECO:0000256" key="16">
    <source>
        <dbReference type="SAM" id="Phobius"/>
    </source>
</evidence>
<evidence type="ECO:0000313" key="19">
    <source>
        <dbReference type="EMBL" id="PKI45585.1"/>
    </source>
</evidence>
<evidence type="ECO:0000256" key="11">
    <source>
        <dbReference type="ARBA" id="ARBA00022989"/>
    </source>
</evidence>
<dbReference type="GO" id="GO:0016567">
    <property type="term" value="P:protein ubiquitination"/>
    <property type="evidence" value="ECO:0007669"/>
    <property type="project" value="UniProtKB-UniPathway"/>
</dbReference>
<dbReference type="Gene3D" id="3.30.40.10">
    <property type="entry name" value="Zinc/RING finger domain, C3HC4 (zinc finger)"/>
    <property type="match status" value="1"/>
</dbReference>
<proteinExistence type="inferred from homology"/>
<dbReference type="AlphaFoldDB" id="A0A218X851"/>
<dbReference type="GO" id="GO:0016020">
    <property type="term" value="C:membrane"/>
    <property type="evidence" value="ECO:0007669"/>
    <property type="project" value="UniProtKB-SubCell"/>
</dbReference>
<evidence type="ECO:0000256" key="1">
    <source>
        <dbReference type="ARBA" id="ARBA00000900"/>
    </source>
</evidence>
<evidence type="ECO:0000256" key="2">
    <source>
        <dbReference type="ARBA" id="ARBA00004167"/>
    </source>
</evidence>
<dbReference type="InterPro" id="IPR044600">
    <property type="entry name" value="ATL1/ATL16-like"/>
</dbReference>
<dbReference type="SMART" id="SM00184">
    <property type="entry name" value="RING"/>
    <property type="match status" value="1"/>
</dbReference>
<keyword evidence="11 16" id="KW-1133">Transmembrane helix</keyword>
<comment type="pathway">
    <text evidence="3">Protein modification; protein ubiquitination.</text>
</comment>
<dbReference type="Proteomes" id="UP000197138">
    <property type="component" value="Unassembled WGS sequence"/>
</dbReference>
<evidence type="ECO:0000256" key="15">
    <source>
        <dbReference type="SAM" id="MobiDB-lite"/>
    </source>
</evidence>
<comment type="catalytic activity">
    <reaction evidence="1">
        <text>S-ubiquitinyl-[E2 ubiquitin-conjugating enzyme]-L-cysteine + [acceptor protein]-L-lysine = [E2 ubiquitin-conjugating enzyme]-L-cysteine + N(6)-ubiquitinyl-[acceptor protein]-L-lysine.</text>
        <dbReference type="EC" id="2.3.2.27"/>
    </reaction>
</comment>
<comment type="caution">
    <text evidence="18">The sequence shown here is derived from an EMBL/GenBank/DDBJ whole genome shotgun (WGS) entry which is preliminary data.</text>
</comment>
<dbReference type="Proteomes" id="UP000233551">
    <property type="component" value="Unassembled WGS sequence"/>
</dbReference>
<sequence>MAIRNRKLFPSLMSTNETIYCPDLCDPTCPYYDCRNPEYYFPLPPPPPPPPSSPGAAPISPSLITAVSLLSALFILLGYYVIIRKSCFLRRSRTNHQPPPSDVGDEEFLDENRVDHPIWFITTVGLQQSIINAITVWKYRKGEGLIEGSECSVCLNDFHEGETLRLLPKCSHAFHIQCIDTWLQSHTNCPLCRANIVAPSSAGQSTTRAQLERMEPHGEDLDVIRDNQMENLRGNSGTVENLERDGVLGIGGETGELQGVTIGEVVPKDHHTHDELEMPEEIELERISVSHSTDDSSSSSSSSEQQVHVEIRNSSAPTADLKLDGEANSTHILKMVSAADSSSTEKSMARSHSCGSGYFLSRHSRNWSSILPF</sequence>
<gene>
    <name evidence="18" type="ORF">CDL15_Pgr007009</name>
    <name evidence="19" type="ORF">CRG98_033901</name>
</gene>
<dbReference type="GO" id="GO:0008270">
    <property type="term" value="F:zinc ion binding"/>
    <property type="evidence" value="ECO:0007669"/>
    <property type="project" value="UniProtKB-KW"/>
</dbReference>
<comment type="subcellular location">
    <subcellularLocation>
        <location evidence="2">Membrane</location>
        <topology evidence="2">Single-pass membrane protein</topology>
    </subcellularLocation>
</comment>
<evidence type="ECO:0000256" key="13">
    <source>
        <dbReference type="ARBA" id="ARBA00024209"/>
    </source>
</evidence>
<dbReference type="InterPro" id="IPR013083">
    <property type="entry name" value="Znf_RING/FYVE/PHD"/>
</dbReference>
<dbReference type="PANTHER" id="PTHR46913">
    <property type="entry name" value="RING-H2 FINGER PROTEIN ATL16"/>
    <property type="match status" value="1"/>
</dbReference>
<evidence type="ECO:0000256" key="5">
    <source>
        <dbReference type="ARBA" id="ARBA00022679"/>
    </source>
</evidence>
<dbReference type="EC" id="2.3.2.27" evidence="4"/>
<reference evidence="18" key="2">
    <citation type="submission" date="2017-06" db="EMBL/GenBank/DDBJ databases">
        <title>The pomegranate genome and the genomics of punicalagin biosynthesis.</title>
        <authorList>
            <person name="Xu C."/>
        </authorList>
    </citation>
    <scope>NUCLEOTIDE SEQUENCE [LARGE SCALE GENOMIC DNA]</scope>
    <source>
        <tissue evidence="18">Fresh leaf</tissue>
    </source>
</reference>